<evidence type="ECO:0000313" key="3">
    <source>
        <dbReference type="EnsemblMetazoa" id="G16084.10:cds"/>
    </source>
</evidence>
<feature type="region of interest" description="Disordered" evidence="2">
    <location>
        <begin position="266"/>
        <end position="303"/>
    </location>
</feature>
<reference evidence="3" key="1">
    <citation type="submission" date="2022-08" db="UniProtKB">
        <authorList>
            <consortium name="EnsemblMetazoa"/>
        </authorList>
    </citation>
    <scope>IDENTIFICATION</scope>
    <source>
        <strain evidence="3">05x7-T-G4-1.051#20</strain>
    </source>
</reference>
<accession>A0A8W8IVQ7</accession>
<name>A0A8W8IVQ7_MAGGI</name>
<dbReference type="GO" id="GO:0032991">
    <property type="term" value="C:protein-containing complex"/>
    <property type="evidence" value="ECO:0007669"/>
    <property type="project" value="UniProtKB-ARBA"/>
</dbReference>
<keyword evidence="4" id="KW-1185">Reference proteome</keyword>
<sequence length="629" mass="72619">MDFVNTSNVFELPSYQRRLRHLKLVAVRNLKCQFQSGKELSDLETFFCLHKDRDSKEFYQSERITASLNPSWQSFDISRYEDKINTTSQSLLVRVWVKNKTSTRLLLDWMVELNALEYLADKLQQDKGIKYAPNTLIFGMFDQFFRAPEVKPVGVGVGDPGVEAEDDKSSKSQSVSTQCFLKVEIASTKKSYTASSLSRIYTVLRAIKQTQASVHKVRRSIEDKLLSSQETTRKRAEHEDLLLKREQLCAEVTWRTASVNKMKDQADQLHRSNQEQETAMKKNKEKLEEKQREQAEKKKDYDQTREKLIKESAQLFIRRKQLIRELATYIYPITEKKGLYYIANVYLPNSEDFQGKDDNMIGVSLGYTCHLLLMISGILDIPLRYSMTHLVSKSVIRDDIHSRLEDKERDFPLYSKGKEQNLFRYGVFTLNKNISQMRFYLGMGTVDLRTTLMNIKTLLENRLGLKPESQTAQLRPASEPGDRQYSDFDRTDTRSSLASYGRMAVDFRRELSVPPTEESSRQSSPNLHEVEEKEIFHPSSDDNFFKISNPVSERLADFESEINGCAQDTVNFHKPSDNRRQTCWNGVGSNDFNAGDQPEEDHIYETVNVRKTASESLDKSQSPSNILSS</sequence>
<dbReference type="GO" id="GO:0035493">
    <property type="term" value="P:SNARE complex assembly"/>
    <property type="evidence" value="ECO:0007669"/>
    <property type="project" value="TreeGrafter"/>
</dbReference>
<protein>
    <recommendedName>
        <fullName evidence="5">UV radiation resistance-associated gene protein</fullName>
    </recommendedName>
</protein>
<dbReference type="Pfam" id="PF10186">
    <property type="entry name" value="ATG14"/>
    <property type="match status" value="1"/>
</dbReference>
<evidence type="ECO:0000256" key="1">
    <source>
        <dbReference type="ARBA" id="ARBA00023054"/>
    </source>
</evidence>
<dbReference type="GO" id="GO:0000149">
    <property type="term" value="F:SNARE binding"/>
    <property type="evidence" value="ECO:0007669"/>
    <property type="project" value="TreeGrafter"/>
</dbReference>
<dbReference type="EnsemblMetazoa" id="G16084.10">
    <property type="protein sequence ID" value="G16084.10:cds"/>
    <property type="gene ID" value="G16084"/>
</dbReference>
<feature type="region of interest" description="Disordered" evidence="2">
    <location>
        <begin position="467"/>
        <end position="494"/>
    </location>
</feature>
<dbReference type="AlphaFoldDB" id="A0A8W8IVQ7"/>
<dbReference type="Proteomes" id="UP000005408">
    <property type="component" value="Unassembled WGS sequence"/>
</dbReference>
<dbReference type="PANTHER" id="PTHR15157:SF5">
    <property type="entry name" value="UV RADIATION RESISTANCE-ASSOCIATED GENE PROTEIN"/>
    <property type="match status" value="1"/>
</dbReference>
<feature type="region of interest" description="Disordered" evidence="2">
    <location>
        <begin position="509"/>
        <end position="528"/>
    </location>
</feature>
<dbReference type="OrthoDB" id="72772at2759"/>
<dbReference type="GO" id="GO:0005768">
    <property type="term" value="C:endosome"/>
    <property type="evidence" value="ECO:0007669"/>
    <property type="project" value="TreeGrafter"/>
</dbReference>
<dbReference type="OMA" id="HYRFEYG"/>
<dbReference type="InterPro" id="IPR018791">
    <property type="entry name" value="UV_resistance/autophagy_Atg14"/>
</dbReference>
<feature type="compositionally biased region" description="Basic and acidic residues" evidence="2">
    <location>
        <begin position="480"/>
        <end position="493"/>
    </location>
</feature>
<keyword evidence="1" id="KW-0175">Coiled coil</keyword>
<proteinExistence type="predicted"/>
<evidence type="ECO:0000256" key="2">
    <source>
        <dbReference type="SAM" id="MobiDB-lite"/>
    </source>
</evidence>
<evidence type="ECO:0008006" key="5">
    <source>
        <dbReference type="Google" id="ProtNLM"/>
    </source>
</evidence>
<dbReference type="GO" id="GO:0000323">
    <property type="term" value="C:lytic vacuole"/>
    <property type="evidence" value="ECO:0007669"/>
    <property type="project" value="TreeGrafter"/>
</dbReference>
<organism evidence="3 4">
    <name type="scientific">Magallana gigas</name>
    <name type="common">Pacific oyster</name>
    <name type="synonym">Crassostrea gigas</name>
    <dbReference type="NCBI Taxonomy" id="29159"/>
    <lineage>
        <taxon>Eukaryota</taxon>
        <taxon>Metazoa</taxon>
        <taxon>Spiralia</taxon>
        <taxon>Lophotrochozoa</taxon>
        <taxon>Mollusca</taxon>
        <taxon>Bivalvia</taxon>
        <taxon>Autobranchia</taxon>
        <taxon>Pteriomorphia</taxon>
        <taxon>Ostreida</taxon>
        <taxon>Ostreoidea</taxon>
        <taxon>Ostreidae</taxon>
        <taxon>Magallana</taxon>
    </lineage>
</organism>
<evidence type="ECO:0000313" key="4">
    <source>
        <dbReference type="Proteomes" id="UP000005408"/>
    </source>
</evidence>
<dbReference type="PANTHER" id="PTHR15157">
    <property type="entry name" value="UV RADIATION RESISTANCE-ASSOCIATED GENE PROTEIN"/>
    <property type="match status" value="1"/>
</dbReference>